<evidence type="ECO:0000256" key="2">
    <source>
        <dbReference type="ARBA" id="ARBA00005582"/>
    </source>
</evidence>
<dbReference type="Pfam" id="PF00293">
    <property type="entry name" value="NUDIX"/>
    <property type="match status" value="1"/>
</dbReference>
<dbReference type="CDD" id="cd03425">
    <property type="entry name" value="NUDIX_MutT_NudA_like"/>
    <property type="match status" value="1"/>
</dbReference>
<keyword evidence="7" id="KW-0378">Hydrolase</keyword>
<evidence type="ECO:0000256" key="11">
    <source>
        <dbReference type="ARBA" id="ARBA00038905"/>
    </source>
</evidence>
<evidence type="ECO:0000256" key="9">
    <source>
        <dbReference type="ARBA" id="ARBA00023204"/>
    </source>
</evidence>
<dbReference type="EMBL" id="FNUK01000031">
    <property type="protein sequence ID" value="SEG11708.1"/>
    <property type="molecule type" value="Genomic_DNA"/>
</dbReference>
<sequence>MTKEVVAAIIIRDGKVLIARRKDGNIKGKWEFPGGKLEKNETYEECLLREIYEELKMEVKIIMPFERVVYEYEGGKIKLVSFIVKPLSLDYKLSVHDDALWVKVEEVENFDLAPADIPIAKKLKKEFYNIVKKIEEA</sequence>
<dbReference type="InterPro" id="IPR020476">
    <property type="entry name" value="Nudix_hydrolase"/>
</dbReference>
<dbReference type="EC" id="3.6.1.55" evidence="11"/>
<evidence type="ECO:0000256" key="4">
    <source>
        <dbReference type="ARBA" id="ARBA00022705"/>
    </source>
</evidence>
<dbReference type="GO" id="GO:0008413">
    <property type="term" value="F:8-oxo-7,8-dihydroguanosine triphosphate pyrophosphatase activity"/>
    <property type="evidence" value="ECO:0007669"/>
    <property type="project" value="TreeGrafter"/>
</dbReference>
<proteinExistence type="inferred from homology"/>
<keyword evidence="9" id="KW-0234">DNA repair</keyword>
<dbReference type="PROSITE" id="PS51462">
    <property type="entry name" value="NUDIX"/>
    <property type="match status" value="1"/>
</dbReference>
<keyword evidence="5" id="KW-0479">Metal-binding</keyword>
<evidence type="ECO:0000313" key="14">
    <source>
        <dbReference type="Proteomes" id="UP000242850"/>
    </source>
</evidence>
<evidence type="ECO:0000256" key="5">
    <source>
        <dbReference type="ARBA" id="ARBA00022723"/>
    </source>
</evidence>
<dbReference type="Proteomes" id="UP000242850">
    <property type="component" value="Unassembled WGS sequence"/>
</dbReference>
<evidence type="ECO:0000256" key="1">
    <source>
        <dbReference type="ARBA" id="ARBA00001946"/>
    </source>
</evidence>
<dbReference type="RefSeq" id="WP_103896682.1">
    <property type="nucleotide sequence ID" value="NZ_FNUK01000031.1"/>
</dbReference>
<keyword evidence="6" id="KW-0227">DNA damage</keyword>
<evidence type="ECO:0000256" key="8">
    <source>
        <dbReference type="ARBA" id="ARBA00022842"/>
    </source>
</evidence>
<keyword evidence="14" id="KW-1185">Reference proteome</keyword>
<dbReference type="GO" id="GO:0044715">
    <property type="term" value="F:8-oxo-dGDP phosphatase activity"/>
    <property type="evidence" value="ECO:0007669"/>
    <property type="project" value="TreeGrafter"/>
</dbReference>
<dbReference type="InterPro" id="IPR047127">
    <property type="entry name" value="MutT-like"/>
</dbReference>
<protein>
    <recommendedName>
        <fullName evidence="11">8-oxo-dGTP diphosphatase</fullName>
        <ecNumber evidence="11">3.6.1.55</ecNumber>
    </recommendedName>
</protein>
<dbReference type="GO" id="GO:0035539">
    <property type="term" value="F:8-oxo-7,8-dihydrodeoxyguanosine triphosphate pyrophosphatase activity"/>
    <property type="evidence" value="ECO:0007669"/>
    <property type="project" value="UniProtKB-EC"/>
</dbReference>
<dbReference type="AlphaFoldDB" id="A0A1H5XIX6"/>
<keyword evidence="8" id="KW-0460">Magnesium</keyword>
<evidence type="ECO:0000313" key="13">
    <source>
        <dbReference type="EMBL" id="SEG11708.1"/>
    </source>
</evidence>
<comment type="cofactor">
    <cofactor evidence="1">
        <name>Mg(2+)</name>
        <dbReference type="ChEBI" id="CHEBI:18420"/>
    </cofactor>
</comment>
<dbReference type="PRINTS" id="PR00502">
    <property type="entry name" value="NUDIXFAMILY"/>
</dbReference>
<evidence type="ECO:0000259" key="12">
    <source>
        <dbReference type="PROSITE" id="PS51462"/>
    </source>
</evidence>
<keyword evidence="3" id="KW-0515">Mutator protein</keyword>
<evidence type="ECO:0000256" key="7">
    <source>
        <dbReference type="ARBA" id="ARBA00022801"/>
    </source>
</evidence>
<evidence type="ECO:0000256" key="3">
    <source>
        <dbReference type="ARBA" id="ARBA00022457"/>
    </source>
</evidence>
<name>A0A1H5XIX6_9CLOT</name>
<dbReference type="GO" id="GO:0046872">
    <property type="term" value="F:metal ion binding"/>
    <property type="evidence" value="ECO:0007669"/>
    <property type="project" value="UniProtKB-KW"/>
</dbReference>
<evidence type="ECO:0000256" key="6">
    <source>
        <dbReference type="ARBA" id="ARBA00022763"/>
    </source>
</evidence>
<dbReference type="PANTHER" id="PTHR47707">
    <property type="entry name" value="8-OXO-DGTP DIPHOSPHATASE"/>
    <property type="match status" value="1"/>
</dbReference>
<evidence type="ECO:0000256" key="10">
    <source>
        <dbReference type="ARBA" id="ARBA00035861"/>
    </source>
</evidence>
<feature type="domain" description="Nudix hydrolase" evidence="12">
    <location>
        <begin position="1"/>
        <end position="125"/>
    </location>
</feature>
<accession>A0A1H5XIX6</accession>
<dbReference type="Gene3D" id="3.90.79.10">
    <property type="entry name" value="Nucleoside Triphosphate Pyrophosphohydrolase"/>
    <property type="match status" value="1"/>
</dbReference>
<reference evidence="14" key="1">
    <citation type="submission" date="2016-10" db="EMBL/GenBank/DDBJ databases">
        <authorList>
            <person name="Varghese N."/>
            <person name="Submissions S."/>
        </authorList>
    </citation>
    <scope>NUCLEOTIDE SEQUENCE [LARGE SCALE GENOMIC DNA]</scope>
    <source>
        <strain evidence="14">DSM 5463</strain>
    </source>
</reference>
<dbReference type="GO" id="GO:0006281">
    <property type="term" value="P:DNA repair"/>
    <property type="evidence" value="ECO:0007669"/>
    <property type="project" value="UniProtKB-KW"/>
</dbReference>
<comment type="catalytic activity">
    <reaction evidence="10">
        <text>8-oxo-dGTP + H2O = 8-oxo-dGMP + diphosphate + H(+)</text>
        <dbReference type="Rhea" id="RHEA:31575"/>
        <dbReference type="ChEBI" id="CHEBI:15377"/>
        <dbReference type="ChEBI" id="CHEBI:15378"/>
        <dbReference type="ChEBI" id="CHEBI:33019"/>
        <dbReference type="ChEBI" id="CHEBI:63224"/>
        <dbReference type="ChEBI" id="CHEBI:77896"/>
        <dbReference type="EC" id="3.6.1.55"/>
    </reaction>
</comment>
<organism evidence="13 14">
    <name type="scientific">Caloramator fervidus</name>
    <dbReference type="NCBI Taxonomy" id="29344"/>
    <lineage>
        <taxon>Bacteria</taxon>
        <taxon>Bacillati</taxon>
        <taxon>Bacillota</taxon>
        <taxon>Clostridia</taxon>
        <taxon>Eubacteriales</taxon>
        <taxon>Clostridiaceae</taxon>
        <taxon>Caloramator</taxon>
    </lineage>
</organism>
<comment type="similarity">
    <text evidence="2">Belongs to the Nudix hydrolase family.</text>
</comment>
<keyword evidence="4" id="KW-0235">DNA replication</keyword>
<dbReference type="InterPro" id="IPR015797">
    <property type="entry name" value="NUDIX_hydrolase-like_dom_sf"/>
</dbReference>
<gene>
    <name evidence="13" type="ORF">SAMN05660865_01783</name>
</gene>
<dbReference type="InterPro" id="IPR000086">
    <property type="entry name" value="NUDIX_hydrolase_dom"/>
</dbReference>
<dbReference type="GO" id="GO:0044716">
    <property type="term" value="F:8-oxo-GDP phosphatase activity"/>
    <property type="evidence" value="ECO:0007669"/>
    <property type="project" value="TreeGrafter"/>
</dbReference>
<dbReference type="SUPFAM" id="SSF55811">
    <property type="entry name" value="Nudix"/>
    <property type="match status" value="1"/>
</dbReference>
<dbReference type="GO" id="GO:0006260">
    <property type="term" value="P:DNA replication"/>
    <property type="evidence" value="ECO:0007669"/>
    <property type="project" value="UniProtKB-KW"/>
</dbReference>
<dbReference type="PANTHER" id="PTHR47707:SF1">
    <property type="entry name" value="NUDIX HYDROLASE FAMILY PROTEIN"/>
    <property type="match status" value="1"/>
</dbReference>
<dbReference type="OrthoDB" id="9810648at2"/>